<dbReference type="GO" id="GO:0043420">
    <property type="term" value="P:anthranilate metabolic process"/>
    <property type="evidence" value="ECO:0007669"/>
    <property type="project" value="UniProtKB-UniRule"/>
</dbReference>
<evidence type="ECO:0000313" key="6">
    <source>
        <dbReference type="EMBL" id="GMR36210.1"/>
    </source>
</evidence>
<dbReference type="HAMAP" id="MF_01970">
    <property type="entry name" value="Kynureninase"/>
    <property type="match status" value="1"/>
</dbReference>
<feature type="binding site" evidence="4">
    <location>
        <position position="147"/>
    </location>
    <ligand>
        <name>pyridoxal 5'-phosphate</name>
        <dbReference type="ChEBI" id="CHEBI:597326"/>
    </ligand>
</feature>
<organism evidence="6 7">
    <name type="scientific">Pristionchus mayeri</name>
    <dbReference type="NCBI Taxonomy" id="1317129"/>
    <lineage>
        <taxon>Eukaryota</taxon>
        <taxon>Metazoa</taxon>
        <taxon>Ecdysozoa</taxon>
        <taxon>Nematoda</taxon>
        <taxon>Chromadorea</taxon>
        <taxon>Rhabditida</taxon>
        <taxon>Rhabditina</taxon>
        <taxon>Diplogasteromorpha</taxon>
        <taxon>Diplogasteroidea</taxon>
        <taxon>Neodiplogasteridae</taxon>
        <taxon>Pristionchus</taxon>
    </lineage>
</organism>
<dbReference type="InterPro" id="IPR015422">
    <property type="entry name" value="PyrdxlP-dep_Trfase_small"/>
</dbReference>
<comment type="pathway">
    <text evidence="4 5">Cofactor biosynthesis; NAD(+) biosynthesis; quinolinate from L-kynurenine: step 2/3.</text>
</comment>
<dbReference type="GO" id="GO:0030170">
    <property type="term" value="F:pyridoxal phosphate binding"/>
    <property type="evidence" value="ECO:0007669"/>
    <property type="project" value="UniProtKB-UniRule"/>
</dbReference>
<dbReference type="InterPro" id="IPR010111">
    <property type="entry name" value="Kynureninase"/>
</dbReference>
<protein>
    <recommendedName>
        <fullName evidence="4 5">Kynureninase</fullName>
        <ecNumber evidence="4 5">3.7.1.3</ecNumber>
    </recommendedName>
    <alternativeName>
        <fullName evidence="4">L-kynurenine hydrolase</fullName>
    </alternativeName>
</protein>
<feature type="binding site" evidence="4">
    <location>
        <position position="262"/>
    </location>
    <ligand>
        <name>pyridoxal 5'-phosphate</name>
        <dbReference type="ChEBI" id="CHEBI:597326"/>
    </ligand>
</feature>
<sequence>MVRCDPSPTPSHLAMQTNQWLIEQAKASGINNPLDLSFAQYLDSIDSLAPLRNKFEYPLNKTLPDADFGLCEPEDESLYLCGNSLGLMPKATRRVVNEFMDRWAGEGVFGHFSEPSPWTKCDQELSKSVAKFVGAQPVEVALMNGLTVNVHILLSSFYNPTATRHKILLESRAFPSDHYAIESQMKLKGFDPEKSMLFVSPREGEELIRTEDILRIIEEEGDSIAVVFLSGMQYYTGQLFEIEKITKAAQAKGSLVGWDLAHCYINVPLHLHDWNVDFAAWCSYKYGSTGPGGLAGIFVHERYRNDNRDRMVGWWGHRMKTRFLMDNRFEYEEGAAGYRISNTPVMLVMPLIGFIETLEGVELSQLREKSIRLTAYLELLIEHFFSPSSPFRSSNKISCESITPKDPSQRGCQLSLKFNISIDHIYKELVKRGVAVDKRYPNIIRVAPIPLYNTFTDVRRFIQVLNEVVHVMDRH</sequence>
<gene>
    <name evidence="6" type="ORF">PMAYCL1PPCAC_06405</name>
</gene>
<dbReference type="InterPro" id="IPR015424">
    <property type="entry name" value="PyrdxlP-dep_Trfase"/>
</dbReference>
<dbReference type="EMBL" id="BTRK01000002">
    <property type="protein sequence ID" value="GMR36210.1"/>
    <property type="molecule type" value="Genomic_DNA"/>
</dbReference>
<feature type="binding site" evidence="4">
    <location>
        <position position="230"/>
    </location>
    <ligand>
        <name>pyridoxal 5'-phosphate</name>
        <dbReference type="ChEBI" id="CHEBI:597326"/>
    </ligand>
</feature>
<dbReference type="GO" id="GO:0019441">
    <property type="term" value="P:L-tryptophan catabolic process to kynurenine"/>
    <property type="evidence" value="ECO:0007669"/>
    <property type="project" value="TreeGrafter"/>
</dbReference>
<feature type="binding site" evidence="4">
    <location>
        <position position="314"/>
    </location>
    <ligand>
        <name>pyridoxal 5'-phosphate</name>
        <dbReference type="ChEBI" id="CHEBI:597326"/>
    </ligand>
</feature>
<comment type="subunit">
    <text evidence="4 5">Homodimer.</text>
</comment>
<feature type="modified residue" description="N6-(pyridoxal phosphate)lysine" evidence="4">
    <location>
        <position position="285"/>
    </location>
</feature>
<dbReference type="PIRSF" id="PIRSF038800">
    <property type="entry name" value="KYNU"/>
    <property type="match status" value="1"/>
</dbReference>
<comment type="function">
    <text evidence="4 5">Catalyzes the cleavage of L-kynurenine (L-Kyn) and L-3-hydroxykynurenine (L-3OHKyn) into anthranilic acid (AA) and 3-hydroxyanthranilic acid (3-OHAA), respectively.</text>
</comment>
<keyword evidence="7" id="KW-1185">Reference proteome</keyword>
<feature type="binding site" evidence="4">
    <location>
        <position position="342"/>
    </location>
    <ligand>
        <name>pyridoxal 5'-phosphate</name>
        <dbReference type="ChEBI" id="CHEBI:597326"/>
    </ligand>
</feature>
<comment type="catalytic activity">
    <reaction evidence="5">
        <text>3-hydroxy-L-kynurenine + H2O = 3-hydroxyanthranilate + L-alanine + H(+)</text>
        <dbReference type="Rhea" id="RHEA:25143"/>
        <dbReference type="ChEBI" id="CHEBI:15377"/>
        <dbReference type="ChEBI" id="CHEBI:15378"/>
        <dbReference type="ChEBI" id="CHEBI:36559"/>
        <dbReference type="ChEBI" id="CHEBI:57972"/>
        <dbReference type="ChEBI" id="CHEBI:58125"/>
        <dbReference type="EC" id="3.7.1.3"/>
    </reaction>
</comment>
<dbReference type="Pfam" id="PF22580">
    <property type="entry name" value="KYNU_C"/>
    <property type="match status" value="1"/>
</dbReference>
<comment type="caution">
    <text evidence="6">The sequence shown here is derived from an EMBL/GenBank/DDBJ whole genome shotgun (WGS) entry which is preliminary data.</text>
</comment>
<evidence type="ECO:0000256" key="4">
    <source>
        <dbReference type="HAMAP-Rule" id="MF_03017"/>
    </source>
</evidence>
<comment type="subcellular location">
    <subcellularLocation>
        <location evidence="4 5">Cytoplasm</location>
    </subcellularLocation>
</comment>
<dbReference type="NCBIfam" id="TIGR01814">
    <property type="entry name" value="kynureninase"/>
    <property type="match status" value="1"/>
</dbReference>
<dbReference type="Gene3D" id="3.90.1150.10">
    <property type="entry name" value="Aspartate Aminotransferase, domain 1"/>
    <property type="match status" value="1"/>
</dbReference>
<dbReference type="GO" id="GO:0097053">
    <property type="term" value="P:L-kynurenine catabolic process"/>
    <property type="evidence" value="ECO:0007669"/>
    <property type="project" value="UniProtKB-UniRule"/>
</dbReference>
<evidence type="ECO:0000256" key="2">
    <source>
        <dbReference type="ARBA" id="ARBA00022801"/>
    </source>
</evidence>
<dbReference type="InterPro" id="IPR015421">
    <property type="entry name" value="PyrdxlP-dep_Trfase_major"/>
</dbReference>
<dbReference type="Proteomes" id="UP001328107">
    <property type="component" value="Unassembled WGS sequence"/>
</dbReference>
<feature type="binding site" evidence="4">
    <location>
        <position position="284"/>
    </location>
    <ligand>
        <name>pyridoxal 5'-phosphate</name>
        <dbReference type="ChEBI" id="CHEBI:597326"/>
    </ligand>
</feature>
<accession>A0AAN4ZFU9</accession>
<keyword evidence="2 4" id="KW-0378">Hydrolase</keyword>
<dbReference type="GO" id="GO:0019805">
    <property type="term" value="P:quinolinate biosynthetic process"/>
    <property type="evidence" value="ECO:0007669"/>
    <property type="project" value="UniProtKB-UniRule"/>
</dbReference>
<keyword evidence="1 4" id="KW-0662">Pyridine nucleotide biosynthesis</keyword>
<keyword evidence="4 5" id="KW-0963">Cytoplasm</keyword>
<evidence type="ECO:0000256" key="5">
    <source>
        <dbReference type="PIRNR" id="PIRNR038800"/>
    </source>
</evidence>
<proteinExistence type="inferred from homology"/>
<dbReference type="GO" id="GO:0030429">
    <property type="term" value="F:kynureninase activity"/>
    <property type="evidence" value="ECO:0007669"/>
    <property type="project" value="UniProtKB-UniRule"/>
</dbReference>
<evidence type="ECO:0000256" key="1">
    <source>
        <dbReference type="ARBA" id="ARBA00022642"/>
    </source>
</evidence>
<evidence type="ECO:0000256" key="3">
    <source>
        <dbReference type="ARBA" id="ARBA00022898"/>
    </source>
</evidence>
<comment type="cofactor">
    <cofactor evidence="4 5">
        <name>pyridoxal 5'-phosphate</name>
        <dbReference type="ChEBI" id="CHEBI:597326"/>
    </cofactor>
</comment>
<feature type="binding site" evidence="4">
    <location>
        <position position="146"/>
    </location>
    <ligand>
        <name>pyridoxal 5'-phosphate</name>
        <dbReference type="ChEBI" id="CHEBI:597326"/>
    </ligand>
</feature>
<comment type="similarity">
    <text evidence="4 5">Belongs to the kynureninase family.</text>
</comment>
<dbReference type="GO" id="GO:0005737">
    <property type="term" value="C:cytoplasm"/>
    <property type="evidence" value="ECO:0007669"/>
    <property type="project" value="UniProtKB-SubCell"/>
</dbReference>
<comment type="pathway">
    <text evidence="4 5">Amino-acid degradation; L-kynurenine degradation; L-alanine and anthranilate from L-kynurenine: step 1/1.</text>
</comment>
<dbReference type="PANTHER" id="PTHR14084:SF0">
    <property type="entry name" value="KYNURENINASE"/>
    <property type="match status" value="1"/>
</dbReference>
<dbReference type="EC" id="3.7.1.3" evidence="4 5"/>
<evidence type="ECO:0000313" key="7">
    <source>
        <dbReference type="Proteomes" id="UP001328107"/>
    </source>
</evidence>
<reference evidence="7" key="1">
    <citation type="submission" date="2022-10" db="EMBL/GenBank/DDBJ databases">
        <title>Genome assembly of Pristionchus species.</title>
        <authorList>
            <person name="Yoshida K."/>
            <person name="Sommer R.J."/>
        </authorList>
    </citation>
    <scope>NUCLEOTIDE SEQUENCE [LARGE SCALE GENOMIC DNA]</scope>
    <source>
        <strain evidence="7">RS5460</strain>
    </source>
</reference>
<name>A0AAN4ZFU9_9BILA</name>
<dbReference type="FunFam" id="3.40.640.10:FF:000031">
    <property type="entry name" value="Kynureninase"/>
    <property type="match status" value="1"/>
</dbReference>
<feature type="binding site" evidence="4">
    <location>
        <position position="259"/>
    </location>
    <ligand>
        <name>pyridoxal 5'-phosphate</name>
        <dbReference type="ChEBI" id="CHEBI:597326"/>
    </ligand>
</feature>
<dbReference type="PANTHER" id="PTHR14084">
    <property type="entry name" value="KYNURENINASE"/>
    <property type="match status" value="1"/>
</dbReference>
<comment type="catalytic activity">
    <reaction evidence="4 5">
        <text>L-kynurenine + H2O = anthranilate + L-alanine + H(+)</text>
        <dbReference type="Rhea" id="RHEA:16813"/>
        <dbReference type="ChEBI" id="CHEBI:15377"/>
        <dbReference type="ChEBI" id="CHEBI:15378"/>
        <dbReference type="ChEBI" id="CHEBI:16567"/>
        <dbReference type="ChEBI" id="CHEBI:57959"/>
        <dbReference type="ChEBI" id="CHEBI:57972"/>
        <dbReference type="EC" id="3.7.1.3"/>
    </reaction>
</comment>
<keyword evidence="3 4" id="KW-0663">Pyridoxal phosphate</keyword>
<dbReference type="GO" id="GO:0034354">
    <property type="term" value="P:'de novo' NAD+ biosynthetic process from L-tryptophan"/>
    <property type="evidence" value="ECO:0007669"/>
    <property type="project" value="UniProtKB-UniRule"/>
</dbReference>
<dbReference type="AlphaFoldDB" id="A0AAN4ZFU9"/>
<feature type="binding site" evidence="4">
    <location>
        <begin position="174"/>
        <end position="177"/>
    </location>
    <ligand>
        <name>pyridoxal 5'-phosphate</name>
        <dbReference type="ChEBI" id="CHEBI:597326"/>
    </ligand>
</feature>
<dbReference type="Gene3D" id="3.40.640.10">
    <property type="entry name" value="Type I PLP-dependent aspartate aminotransferase-like (Major domain)"/>
    <property type="match status" value="1"/>
</dbReference>
<dbReference type="SUPFAM" id="SSF53383">
    <property type="entry name" value="PLP-dependent transferases"/>
    <property type="match status" value="1"/>
</dbReference>